<organism evidence="2 3">
    <name type="scientific">Cylicocyclus nassatus</name>
    <name type="common">Nematode worm</name>
    <dbReference type="NCBI Taxonomy" id="53992"/>
    <lineage>
        <taxon>Eukaryota</taxon>
        <taxon>Metazoa</taxon>
        <taxon>Ecdysozoa</taxon>
        <taxon>Nematoda</taxon>
        <taxon>Chromadorea</taxon>
        <taxon>Rhabditida</taxon>
        <taxon>Rhabditina</taxon>
        <taxon>Rhabditomorpha</taxon>
        <taxon>Strongyloidea</taxon>
        <taxon>Strongylidae</taxon>
        <taxon>Cylicocyclus</taxon>
    </lineage>
</organism>
<evidence type="ECO:0000313" key="2">
    <source>
        <dbReference type="EMBL" id="CAJ0609175.1"/>
    </source>
</evidence>
<dbReference type="EMBL" id="CATQJL010000326">
    <property type="protein sequence ID" value="CAJ0609175.1"/>
    <property type="molecule type" value="Genomic_DNA"/>
</dbReference>
<dbReference type="AlphaFoldDB" id="A0AA36HE77"/>
<name>A0AA36HE77_CYLNA</name>
<sequence length="59" mass="6689">MLDSVKILLLICILAGVCSQLTVGSHSHEAEVHDECWRKCYRTMFFAGICMRICTIVSR</sequence>
<reference evidence="2" key="1">
    <citation type="submission" date="2023-07" db="EMBL/GenBank/DDBJ databases">
        <authorList>
            <consortium name="CYATHOMIX"/>
        </authorList>
    </citation>
    <scope>NUCLEOTIDE SEQUENCE</scope>
    <source>
        <strain evidence="2">N/A</strain>
    </source>
</reference>
<dbReference type="Proteomes" id="UP001176961">
    <property type="component" value="Unassembled WGS sequence"/>
</dbReference>
<protein>
    <submittedName>
        <fullName evidence="2">Uncharacterized protein</fullName>
    </submittedName>
</protein>
<gene>
    <name evidence="2" type="ORF">CYNAS_LOCUS21158</name>
</gene>
<keyword evidence="3" id="KW-1185">Reference proteome</keyword>
<accession>A0AA36HE77</accession>
<proteinExistence type="predicted"/>
<keyword evidence="1" id="KW-0732">Signal</keyword>
<comment type="caution">
    <text evidence="2">The sequence shown here is derived from an EMBL/GenBank/DDBJ whole genome shotgun (WGS) entry which is preliminary data.</text>
</comment>
<feature type="signal peptide" evidence="1">
    <location>
        <begin position="1"/>
        <end position="19"/>
    </location>
</feature>
<feature type="chain" id="PRO_5041273635" evidence="1">
    <location>
        <begin position="20"/>
        <end position="59"/>
    </location>
</feature>
<evidence type="ECO:0000313" key="3">
    <source>
        <dbReference type="Proteomes" id="UP001176961"/>
    </source>
</evidence>
<evidence type="ECO:0000256" key="1">
    <source>
        <dbReference type="SAM" id="SignalP"/>
    </source>
</evidence>